<feature type="compositionally biased region" description="Polar residues" evidence="1">
    <location>
        <begin position="35"/>
        <end position="44"/>
    </location>
</feature>
<name>A0ABQ8GC32_9PEZI</name>
<comment type="caution">
    <text evidence="2">The sequence shown here is derived from an EMBL/GenBank/DDBJ whole genome shotgun (WGS) entry which is preliminary data.</text>
</comment>
<reference evidence="2 3" key="1">
    <citation type="journal article" date="2021" name="Nat. Commun.">
        <title>Genetic determinants of endophytism in the Arabidopsis root mycobiome.</title>
        <authorList>
            <person name="Mesny F."/>
            <person name="Miyauchi S."/>
            <person name="Thiergart T."/>
            <person name="Pickel B."/>
            <person name="Atanasova L."/>
            <person name="Karlsson M."/>
            <person name="Huettel B."/>
            <person name="Barry K.W."/>
            <person name="Haridas S."/>
            <person name="Chen C."/>
            <person name="Bauer D."/>
            <person name="Andreopoulos W."/>
            <person name="Pangilinan J."/>
            <person name="LaButti K."/>
            <person name="Riley R."/>
            <person name="Lipzen A."/>
            <person name="Clum A."/>
            <person name="Drula E."/>
            <person name="Henrissat B."/>
            <person name="Kohler A."/>
            <person name="Grigoriev I.V."/>
            <person name="Martin F.M."/>
            <person name="Hacquard S."/>
        </authorList>
    </citation>
    <scope>NUCLEOTIDE SEQUENCE [LARGE SCALE GENOMIC DNA]</scope>
    <source>
        <strain evidence="2 3">MPI-SDFR-AT-0080</strain>
    </source>
</reference>
<dbReference type="Proteomes" id="UP000774617">
    <property type="component" value="Unassembled WGS sequence"/>
</dbReference>
<sequence length="146" mass="16152">MASKFYIQMPPSQNPKQPSSRRSPLTPSSPGVSPPSLTTHNSCASRHDAGVHPAKATAILTRMASNGSRRSSNPTSLPQSPGTWAPRRWIPARFLTSIAEERSSINSDSSDYWYHGRKEGGYISFPDFEKYCSSSQNEDGYQDERT</sequence>
<evidence type="ECO:0000256" key="1">
    <source>
        <dbReference type="SAM" id="MobiDB-lite"/>
    </source>
</evidence>
<protein>
    <submittedName>
        <fullName evidence="2">Uncharacterized protein</fullName>
    </submittedName>
</protein>
<accession>A0ABQ8GC32</accession>
<evidence type="ECO:0000313" key="2">
    <source>
        <dbReference type="EMBL" id="KAH7051266.1"/>
    </source>
</evidence>
<feature type="compositionally biased region" description="Low complexity" evidence="1">
    <location>
        <begin position="18"/>
        <end position="30"/>
    </location>
</feature>
<keyword evidence="3" id="KW-1185">Reference proteome</keyword>
<proteinExistence type="predicted"/>
<organism evidence="2 3">
    <name type="scientific">Macrophomina phaseolina</name>
    <dbReference type="NCBI Taxonomy" id="35725"/>
    <lineage>
        <taxon>Eukaryota</taxon>
        <taxon>Fungi</taxon>
        <taxon>Dikarya</taxon>
        <taxon>Ascomycota</taxon>
        <taxon>Pezizomycotina</taxon>
        <taxon>Dothideomycetes</taxon>
        <taxon>Dothideomycetes incertae sedis</taxon>
        <taxon>Botryosphaeriales</taxon>
        <taxon>Botryosphaeriaceae</taxon>
        <taxon>Macrophomina</taxon>
    </lineage>
</organism>
<evidence type="ECO:0000313" key="3">
    <source>
        <dbReference type="Proteomes" id="UP000774617"/>
    </source>
</evidence>
<gene>
    <name evidence="2" type="ORF">B0J12DRAFT_82074</name>
</gene>
<feature type="region of interest" description="Disordered" evidence="1">
    <location>
        <begin position="1"/>
        <end position="85"/>
    </location>
</feature>
<feature type="compositionally biased region" description="Polar residues" evidence="1">
    <location>
        <begin position="63"/>
        <end position="82"/>
    </location>
</feature>
<dbReference type="EMBL" id="JAGTJR010000012">
    <property type="protein sequence ID" value="KAH7051266.1"/>
    <property type="molecule type" value="Genomic_DNA"/>
</dbReference>